<evidence type="ECO:0000256" key="2">
    <source>
        <dbReference type="ARBA" id="ARBA00022737"/>
    </source>
</evidence>
<dbReference type="SMART" id="SM00355">
    <property type="entry name" value="ZnF_C2H2"/>
    <property type="match status" value="9"/>
</dbReference>
<dbReference type="KEGG" id="csol:105366236"/>
<dbReference type="PANTHER" id="PTHR24408:SF34">
    <property type="entry name" value="ZINC FINGER PROTEIN 672-RELATED"/>
    <property type="match status" value="1"/>
</dbReference>
<keyword evidence="1" id="KW-0479">Metal-binding</keyword>
<keyword evidence="8" id="KW-1185">Reference proteome</keyword>
<accession>A0AAJ6YRK6</accession>
<dbReference type="GO" id="GO:0000981">
    <property type="term" value="F:DNA-binding transcription factor activity, RNA polymerase II-specific"/>
    <property type="evidence" value="ECO:0007669"/>
    <property type="project" value="TreeGrafter"/>
</dbReference>
<dbReference type="PROSITE" id="PS00028">
    <property type="entry name" value="ZINC_FINGER_C2H2_1"/>
    <property type="match status" value="8"/>
</dbReference>
<dbReference type="InterPro" id="IPR013087">
    <property type="entry name" value="Znf_C2H2_type"/>
</dbReference>
<dbReference type="GO" id="GO:0005634">
    <property type="term" value="C:nucleus"/>
    <property type="evidence" value="ECO:0007669"/>
    <property type="project" value="TreeGrafter"/>
</dbReference>
<keyword evidence="2" id="KW-0677">Repeat</keyword>
<feature type="domain" description="C2H2-type" evidence="7">
    <location>
        <begin position="445"/>
        <end position="472"/>
    </location>
</feature>
<evidence type="ECO:0000256" key="4">
    <source>
        <dbReference type="ARBA" id="ARBA00022833"/>
    </source>
</evidence>
<dbReference type="GO" id="GO:0043565">
    <property type="term" value="F:sequence-specific DNA binding"/>
    <property type="evidence" value="ECO:0007669"/>
    <property type="project" value="TreeGrafter"/>
</dbReference>
<proteinExistence type="predicted"/>
<dbReference type="Pfam" id="PF00096">
    <property type="entry name" value="zf-C2H2"/>
    <property type="match status" value="5"/>
</dbReference>
<dbReference type="SUPFAM" id="SSF57667">
    <property type="entry name" value="beta-beta-alpha zinc fingers"/>
    <property type="match status" value="3"/>
</dbReference>
<evidence type="ECO:0000256" key="5">
    <source>
        <dbReference type="PROSITE-ProRule" id="PRU00042"/>
    </source>
</evidence>
<name>A0AAJ6YRK6_9HYME</name>
<feature type="region of interest" description="Disordered" evidence="6">
    <location>
        <begin position="387"/>
        <end position="416"/>
    </location>
</feature>
<organism evidence="8 9">
    <name type="scientific">Ceratosolen solmsi marchali</name>
    <dbReference type="NCBI Taxonomy" id="326594"/>
    <lineage>
        <taxon>Eukaryota</taxon>
        <taxon>Metazoa</taxon>
        <taxon>Ecdysozoa</taxon>
        <taxon>Arthropoda</taxon>
        <taxon>Hexapoda</taxon>
        <taxon>Insecta</taxon>
        <taxon>Pterygota</taxon>
        <taxon>Neoptera</taxon>
        <taxon>Endopterygota</taxon>
        <taxon>Hymenoptera</taxon>
        <taxon>Apocrita</taxon>
        <taxon>Proctotrupomorpha</taxon>
        <taxon>Chalcidoidea</taxon>
        <taxon>Agaonidae</taxon>
        <taxon>Agaoninae</taxon>
        <taxon>Ceratosolen</taxon>
    </lineage>
</organism>
<dbReference type="InterPro" id="IPR036236">
    <property type="entry name" value="Znf_C2H2_sf"/>
</dbReference>
<dbReference type="RefSeq" id="XP_011502902.1">
    <property type="nucleotide sequence ID" value="XM_011504600.1"/>
</dbReference>
<feature type="domain" description="C2H2-type" evidence="7">
    <location>
        <begin position="501"/>
        <end position="528"/>
    </location>
</feature>
<dbReference type="PANTHER" id="PTHR24408">
    <property type="entry name" value="ZINC FINGER PROTEIN"/>
    <property type="match status" value="1"/>
</dbReference>
<dbReference type="FunFam" id="3.30.160.60:FF:001573">
    <property type="entry name" value="Zinc finger protein 407"/>
    <property type="match status" value="1"/>
</dbReference>
<dbReference type="GO" id="GO:0008270">
    <property type="term" value="F:zinc ion binding"/>
    <property type="evidence" value="ECO:0007669"/>
    <property type="project" value="UniProtKB-KW"/>
</dbReference>
<dbReference type="FunFam" id="3.30.160.60:FF:001297">
    <property type="entry name" value="Zinc finger and SCAN domain-containing protein 2"/>
    <property type="match status" value="1"/>
</dbReference>
<sequence>MCARLLACPLCSQPGFRTLDALRMGLVSVATRPLACPVCNEVLLGIDKLTIHLFGHTVAEDNAAVGGGNESAKIMEVTSAGNAGVQAIVCNTQTIPVQSWNVLKTAQASLETSSKRQLEEAATEPTATNIYIPIDEIEAFRNLTTLKDDAGNVIPVTSSQVNKNGIADMKTSSQVIFLQNVQTQPKIFSTNLINQINQTCNQKKDEIHTTIPIKEIVDQAGKKPYTQFNVEFTFVGTIMQSSWVNNANTEPSQVSDYPPSHTDRLADLVKNAQITASPLGNFHESFDSLKSETPPEIPSKPLIKSTRILSASERTERCNICGFHFPDRNILVLHKQLVHMAKEKNSNVASEDLMKNYPCHLCTKVFKMRGSLMVHMRVAHSGFNSSATVKEPSYKTEQGRDTSKETDISSSNEHESGYNCPTCGKNFKKEQHVTQHLKIHEGKQWECDVCGKMFTTKYFLKKHKRLHSGEMPYKCNICDKTFTFQQSYHKHRLYHKDDKPHTCSTCSRSFKELSTLHNHERIHTGEKPFACETCGKCFRQRVSYLVHRRIHTGVMPYKCTMCGKSFRYKVSQRTHKCQQQSYGSNNFVDDLLDMSATRETQELSSQDEQSVDTPITNEENQYVLVLNDDGQHILKRKLDVDNTNEQNILNININEQNKENSNESNEFIRNLWNDERFNKMEYKNNSKVAEIISNNDNNSNLWDKTSKNKINPPIFDNKISKEFNIKETNDFTKRLWNQTSTNEVAFEKKTSEIDSNTRSNFFSMVVSPIENEMSSPSTEMKHLRLSSPVNNHQENSCQTTDCFSSITNHTNAIRTSRNNAEENFNQNNVDMSTLQTINEDSLKELLNSITDK</sequence>
<evidence type="ECO:0000259" key="7">
    <source>
        <dbReference type="PROSITE" id="PS50157"/>
    </source>
</evidence>
<protein>
    <submittedName>
        <fullName evidence="9">Myoneurin</fullName>
    </submittedName>
</protein>
<feature type="domain" description="C2H2-type" evidence="7">
    <location>
        <begin position="557"/>
        <end position="576"/>
    </location>
</feature>
<dbReference type="AlphaFoldDB" id="A0AAJ6YRK6"/>
<feature type="domain" description="C2H2-type" evidence="7">
    <location>
        <begin position="418"/>
        <end position="445"/>
    </location>
</feature>
<dbReference type="FunFam" id="3.30.160.60:FF:003317">
    <property type="entry name" value="Zinc finger protein 322"/>
    <property type="match status" value="1"/>
</dbReference>
<feature type="domain" description="C2H2-type" evidence="7">
    <location>
        <begin position="316"/>
        <end position="344"/>
    </location>
</feature>
<feature type="domain" description="C2H2-type" evidence="7">
    <location>
        <begin position="473"/>
        <end position="500"/>
    </location>
</feature>
<dbReference type="FunFam" id="3.30.160.60:FF:001253">
    <property type="entry name" value="Zinc finger protein 408"/>
    <property type="match status" value="1"/>
</dbReference>
<keyword evidence="3 5" id="KW-0863">Zinc-finger</keyword>
<keyword evidence="4" id="KW-0862">Zinc</keyword>
<gene>
    <name evidence="9" type="primary">LOC105366236</name>
</gene>
<evidence type="ECO:0000313" key="9">
    <source>
        <dbReference type="RefSeq" id="XP_011502902.1"/>
    </source>
</evidence>
<dbReference type="Gene3D" id="3.30.160.60">
    <property type="entry name" value="Classic Zinc Finger"/>
    <property type="match status" value="7"/>
</dbReference>
<evidence type="ECO:0000256" key="1">
    <source>
        <dbReference type="ARBA" id="ARBA00022723"/>
    </source>
</evidence>
<feature type="compositionally biased region" description="Basic and acidic residues" evidence="6">
    <location>
        <begin position="392"/>
        <end position="416"/>
    </location>
</feature>
<reference evidence="9" key="1">
    <citation type="submission" date="2025-08" db="UniProtKB">
        <authorList>
            <consortium name="RefSeq"/>
        </authorList>
    </citation>
    <scope>IDENTIFICATION</scope>
</reference>
<evidence type="ECO:0000313" key="8">
    <source>
        <dbReference type="Proteomes" id="UP000695007"/>
    </source>
</evidence>
<feature type="domain" description="C2H2-type" evidence="7">
    <location>
        <begin position="529"/>
        <end position="556"/>
    </location>
</feature>
<evidence type="ECO:0000256" key="3">
    <source>
        <dbReference type="ARBA" id="ARBA00022771"/>
    </source>
</evidence>
<dbReference type="GeneID" id="105366236"/>
<feature type="domain" description="C2H2-type" evidence="7">
    <location>
        <begin position="357"/>
        <end position="385"/>
    </location>
</feature>
<dbReference type="Proteomes" id="UP000695007">
    <property type="component" value="Unplaced"/>
</dbReference>
<dbReference type="PROSITE" id="PS50157">
    <property type="entry name" value="ZINC_FINGER_C2H2_2"/>
    <property type="match status" value="8"/>
</dbReference>
<evidence type="ECO:0000256" key="6">
    <source>
        <dbReference type="SAM" id="MobiDB-lite"/>
    </source>
</evidence>